<dbReference type="WBParaSite" id="nRc.2.0.1.t45474-RA">
    <property type="protein sequence ID" value="nRc.2.0.1.t45474-RA"/>
    <property type="gene ID" value="nRc.2.0.1.g45474"/>
</dbReference>
<evidence type="ECO:0000313" key="1">
    <source>
        <dbReference type="Proteomes" id="UP000887565"/>
    </source>
</evidence>
<name>A0A915L2X7_ROMCU</name>
<sequence>MPPLIVNNTPNSIKLCPNQWVTSTKHTLKSVADEIQNSDIPISVATSDLDLTNHEPAALDKSLLFHTDKQKLDLVLNKMNKKMRITTTHKAKALGMLPQN</sequence>
<organism evidence="1 2">
    <name type="scientific">Romanomermis culicivorax</name>
    <name type="common">Nematode worm</name>
    <dbReference type="NCBI Taxonomy" id="13658"/>
    <lineage>
        <taxon>Eukaryota</taxon>
        <taxon>Metazoa</taxon>
        <taxon>Ecdysozoa</taxon>
        <taxon>Nematoda</taxon>
        <taxon>Enoplea</taxon>
        <taxon>Dorylaimia</taxon>
        <taxon>Mermithida</taxon>
        <taxon>Mermithoidea</taxon>
        <taxon>Mermithidae</taxon>
        <taxon>Romanomermis</taxon>
    </lineage>
</organism>
<protein>
    <submittedName>
        <fullName evidence="2">Uncharacterized protein</fullName>
    </submittedName>
</protein>
<accession>A0A915L2X7</accession>
<dbReference type="AlphaFoldDB" id="A0A915L2X7"/>
<dbReference type="Proteomes" id="UP000887565">
    <property type="component" value="Unplaced"/>
</dbReference>
<proteinExistence type="predicted"/>
<reference evidence="2" key="1">
    <citation type="submission" date="2022-11" db="UniProtKB">
        <authorList>
            <consortium name="WormBaseParasite"/>
        </authorList>
    </citation>
    <scope>IDENTIFICATION</scope>
</reference>
<evidence type="ECO:0000313" key="2">
    <source>
        <dbReference type="WBParaSite" id="nRc.2.0.1.t45474-RA"/>
    </source>
</evidence>
<keyword evidence="1" id="KW-1185">Reference proteome</keyword>